<dbReference type="GO" id="GO:0003677">
    <property type="term" value="F:DNA binding"/>
    <property type="evidence" value="ECO:0007669"/>
    <property type="project" value="UniProtKB-KW"/>
</dbReference>
<dbReference type="Gene3D" id="1.10.1660.10">
    <property type="match status" value="1"/>
</dbReference>
<evidence type="ECO:0000256" key="4">
    <source>
        <dbReference type="ARBA" id="ARBA00023163"/>
    </source>
</evidence>
<dbReference type="Gene3D" id="1.10.1240.10">
    <property type="entry name" value="Methionine synthase domain"/>
    <property type="match status" value="1"/>
</dbReference>
<dbReference type="InterPro" id="IPR003759">
    <property type="entry name" value="Cbl-bd_cap"/>
</dbReference>
<dbReference type="InterPro" id="IPR047057">
    <property type="entry name" value="MerR_fam"/>
</dbReference>
<organism evidence="6 7">
    <name type="scientific">Sediminicola luteus</name>
    <dbReference type="NCBI Taxonomy" id="319238"/>
    <lineage>
        <taxon>Bacteria</taxon>
        <taxon>Pseudomonadati</taxon>
        <taxon>Bacteroidota</taxon>
        <taxon>Flavobacteriia</taxon>
        <taxon>Flavobacteriales</taxon>
        <taxon>Flavobacteriaceae</taxon>
        <taxon>Sediminicola</taxon>
    </lineage>
</organism>
<evidence type="ECO:0000256" key="1">
    <source>
        <dbReference type="ARBA" id="ARBA00022491"/>
    </source>
</evidence>
<dbReference type="EMBL" id="NBWU01000007">
    <property type="protein sequence ID" value="PCE63050.1"/>
    <property type="molecule type" value="Genomic_DNA"/>
</dbReference>
<sequence length="296" mass="34242">MLIKQEFTIGDFENISGIKAHTLRVWEKRYDLFEPKRKSRNVRLYCLDDLKKLLNVTTLYTHGVKISKIAAMSDSAIKQMVSELALDENTRTLVLSDFKMAMYAFDQALFDTAYARLARKMDFESLFEDCFMPLLSFIGRLWQTDSITPAHEHFISALIQRKLQVEIERLPRNENAPKTFALYLPEGELHELGLLYINYQLLKLGYRTVYLGANVPLNNLNFIKEQFEDITFVSYFVVSPESDEMEAYLLKIAEMISPKNNGYWAIGKKLQHITPPSSNMRFFFGMNDVLGALKTA</sequence>
<comment type="caution">
    <text evidence="6">The sequence shown here is derived from an EMBL/GenBank/DDBJ whole genome shotgun (WGS) entry which is preliminary data.</text>
</comment>
<dbReference type="GO" id="GO:0046872">
    <property type="term" value="F:metal ion binding"/>
    <property type="evidence" value="ECO:0007669"/>
    <property type="project" value="InterPro"/>
</dbReference>
<evidence type="ECO:0000313" key="7">
    <source>
        <dbReference type="Proteomes" id="UP000219559"/>
    </source>
</evidence>
<dbReference type="PANTHER" id="PTHR30204">
    <property type="entry name" value="REDOX-CYCLING DRUG-SENSING TRANSCRIPTIONAL ACTIVATOR SOXR"/>
    <property type="match status" value="1"/>
</dbReference>
<evidence type="ECO:0000313" key="6">
    <source>
        <dbReference type="EMBL" id="PCE63050.1"/>
    </source>
</evidence>
<keyword evidence="2" id="KW-0805">Transcription regulation</keyword>
<dbReference type="SUPFAM" id="SSF52242">
    <property type="entry name" value="Cobalamin (vitamin B12)-binding domain"/>
    <property type="match status" value="1"/>
</dbReference>
<feature type="domain" description="HTH merR-type" evidence="5">
    <location>
        <begin position="6"/>
        <end position="75"/>
    </location>
</feature>
<keyword evidence="7" id="KW-1185">Reference proteome</keyword>
<dbReference type="Pfam" id="PF02607">
    <property type="entry name" value="B12-binding_2"/>
    <property type="match status" value="1"/>
</dbReference>
<dbReference type="InterPro" id="IPR009061">
    <property type="entry name" value="DNA-bd_dom_put_sf"/>
</dbReference>
<dbReference type="GO" id="GO:0031419">
    <property type="term" value="F:cobalamin binding"/>
    <property type="evidence" value="ECO:0007669"/>
    <property type="project" value="InterPro"/>
</dbReference>
<dbReference type="InterPro" id="IPR036724">
    <property type="entry name" value="Cobalamin-bd_sf"/>
</dbReference>
<dbReference type="PANTHER" id="PTHR30204:SF69">
    <property type="entry name" value="MERR-FAMILY TRANSCRIPTIONAL REGULATOR"/>
    <property type="match status" value="1"/>
</dbReference>
<evidence type="ECO:0000256" key="3">
    <source>
        <dbReference type="ARBA" id="ARBA00023125"/>
    </source>
</evidence>
<dbReference type="AlphaFoldDB" id="A0A2A4G4Z0"/>
<dbReference type="InterPro" id="IPR000551">
    <property type="entry name" value="MerR-type_HTH_dom"/>
</dbReference>
<keyword evidence="4" id="KW-0804">Transcription</keyword>
<dbReference type="PROSITE" id="PS50937">
    <property type="entry name" value="HTH_MERR_2"/>
    <property type="match status" value="1"/>
</dbReference>
<accession>A0A2A4G4Z0</accession>
<proteinExistence type="predicted"/>
<evidence type="ECO:0000256" key="2">
    <source>
        <dbReference type="ARBA" id="ARBA00023015"/>
    </source>
</evidence>
<keyword evidence="3" id="KW-0238">DNA-binding</keyword>
<evidence type="ECO:0000259" key="5">
    <source>
        <dbReference type="PROSITE" id="PS50937"/>
    </source>
</evidence>
<dbReference type="OrthoDB" id="9800334at2"/>
<name>A0A2A4G4Z0_9FLAO</name>
<gene>
    <name evidence="6" type="ORF">B7P33_17405</name>
</gene>
<dbReference type="SMART" id="SM00422">
    <property type="entry name" value="HTH_MERR"/>
    <property type="match status" value="1"/>
</dbReference>
<dbReference type="Pfam" id="PF13411">
    <property type="entry name" value="MerR_1"/>
    <property type="match status" value="1"/>
</dbReference>
<protein>
    <recommendedName>
        <fullName evidence="5">HTH merR-type domain-containing protein</fullName>
    </recommendedName>
</protein>
<keyword evidence="1" id="KW-0678">Repressor</keyword>
<dbReference type="Proteomes" id="UP000219559">
    <property type="component" value="Unassembled WGS sequence"/>
</dbReference>
<dbReference type="RefSeq" id="WP_097441159.1">
    <property type="nucleotide sequence ID" value="NZ_KZ300477.1"/>
</dbReference>
<reference evidence="6 7" key="1">
    <citation type="submission" date="2017-04" db="EMBL/GenBank/DDBJ databases">
        <title>A new member of the family Flavobacteriaceae isolated from ascidians.</title>
        <authorList>
            <person name="Chen L."/>
        </authorList>
    </citation>
    <scope>NUCLEOTIDE SEQUENCE [LARGE SCALE GENOMIC DNA]</scope>
    <source>
        <strain evidence="6 7">HQA918</strain>
    </source>
</reference>
<dbReference type="InterPro" id="IPR036594">
    <property type="entry name" value="Meth_synthase_dom"/>
</dbReference>
<dbReference type="Gene3D" id="3.40.50.280">
    <property type="entry name" value="Cobalamin-binding domain"/>
    <property type="match status" value="1"/>
</dbReference>
<dbReference type="SUPFAM" id="SSF46955">
    <property type="entry name" value="Putative DNA-binding domain"/>
    <property type="match status" value="1"/>
</dbReference>
<dbReference type="GO" id="GO:0003700">
    <property type="term" value="F:DNA-binding transcription factor activity"/>
    <property type="evidence" value="ECO:0007669"/>
    <property type="project" value="InterPro"/>
</dbReference>